<gene>
    <name evidence="16" type="primary">ADAM8</name>
</gene>
<feature type="binding site" evidence="9">
    <location>
        <position position="336"/>
    </location>
    <ligand>
        <name>Zn(2+)</name>
        <dbReference type="ChEBI" id="CHEBI:29105"/>
        <note>catalytic</note>
    </ligand>
</feature>
<dbReference type="InterPro" id="IPR013111">
    <property type="entry name" value="EGF_extracell"/>
</dbReference>
<feature type="domain" description="EGF-like" evidence="13">
    <location>
        <begin position="634"/>
        <end position="666"/>
    </location>
</feature>
<dbReference type="Pfam" id="PF07974">
    <property type="entry name" value="EGF_2"/>
    <property type="match status" value="1"/>
</dbReference>
<comment type="caution">
    <text evidence="8">Lacks conserved residue(s) required for the propagation of feature annotation.</text>
</comment>
<keyword evidence="3 11" id="KW-0812">Transmembrane</keyword>
<dbReference type="InterPro" id="IPR001762">
    <property type="entry name" value="Disintegrin_dom"/>
</dbReference>
<feature type="disulfide bond" evidence="7">
    <location>
        <begin position="464"/>
        <end position="484"/>
    </location>
</feature>
<dbReference type="InterPro" id="IPR024079">
    <property type="entry name" value="MetalloPept_cat_dom_sf"/>
</dbReference>
<keyword evidence="9" id="KW-0862">Zinc</keyword>
<feature type="disulfide bond" evidence="8">
    <location>
        <begin position="656"/>
        <end position="665"/>
    </location>
</feature>
<evidence type="ECO:0000256" key="2">
    <source>
        <dbReference type="ARBA" id="ARBA00022536"/>
    </source>
</evidence>
<dbReference type="SUPFAM" id="SSF57552">
    <property type="entry name" value="Blood coagulation inhibitor (disintegrin)"/>
    <property type="match status" value="1"/>
</dbReference>
<dbReference type="PROSITE" id="PS00427">
    <property type="entry name" value="DISINTEGRIN_1"/>
    <property type="match status" value="1"/>
</dbReference>
<evidence type="ECO:0000256" key="12">
    <source>
        <dbReference type="SAM" id="SignalP"/>
    </source>
</evidence>
<accession>A0A8C5Q7D4</accession>
<evidence type="ECO:0000256" key="10">
    <source>
        <dbReference type="SAM" id="MobiDB-lite"/>
    </source>
</evidence>
<dbReference type="PANTHER" id="PTHR11905">
    <property type="entry name" value="ADAM A DISINTEGRIN AND METALLOPROTEASE DOMAIN"/>
    <property type="match status" value="1"/>
</dbReference>
<name>A0A8C5Q7D4_9ANUR</name>
<dbReference type="InterPro" id="IPR034027">
    <property type="entry name" value="Reprolysin_adamalysin"/>
</dbReference>
<dbReference type="Pfam" id="PF00200">
    <property type="entry name" value="Disintegrin"/>
    <property type="match status" value="1"/>
</dbReference>
<feature type="binding site" evidence="9">
    <location>
        <position position="342"/>
    </location>
    <ligand>
        <name>Zn(2+)</name>
        <dbReference type="ChEBI" id="CHEBI:29105"/>
        <note>catalytic</note>
    </ligand>
</feature>
<dbReference type="OrthoDB" id="5951731at2759"/>
<feature type="region of interest" description="Disordered" evidence="10">
    <location>
        <begin position="715"/>
        <end position="750"/>
    </location>
</feature>
<evidence type="ECO:0000256" key="11">
    <source>
        <dbReference type="SAM" id="Phobius"/>
    </source>
</evidence>
<keyword evidence="2 8" id="KW-0245">EGF-like domain</keyword>
<dbReference type="Pfam" id="PF01562">
    <property type="entry name" value="Pep_M12B_propep"/>
    <property type="match status" value="1"/>
</dbReference>
<evidence type="ECO:0000256" key="4">
    <source>
        <dbReference type="ARBA" id="ARBA00022989"/>
    </source>
</evidence>
<dbReference type="SMART" id="SM00608">
    <property type="entry name" value="ACR"/>
    <property type="match status" value="1"/>
</dbReference>
<dbReference type="InterPro" id="IPR036436">
    <property type="entry name" value="Disintegrin_dom_sf"/>
</dbReference>
<dbReference type="PROSITE" id="PS51257">
    <property type="entry name" value="PROKAR_LIPOPROTEIN"/>
    <property type="match status" value="1"/>
</dbReference>
<keyword evidence="6 8" id="KW-1015">Disulfide bond</keyword>
<feature type="active site" evidence="9">
    <location>
        <position position="333"/>
    </location>
</feature>
<dbReference type="GO" id="GO:0006954">
    <property type="term" value="P:inflammatory response"/>
    <property type="evidence" value="ECO:0007669"/>
    <property type="project" value="TreeGrafter"/>
</dbReference>
<feature type="binding site" evidence="9">
    <location>
        <position position="332"/>
    </location>
    <ligand>
        <name>Zn(2+)</name>
        <dbReference type="ChEBI" id="CHEBI:29105"/>
        <note>catalytic</note>
    </ligand>
</feature>
<dbReference type="PRINTS" id="PR00289">
    <property type="entry name" value="DISINTEGRIN"/>
</dbReference>
<evidence type="ECO:0000256" key="9">
    <source>
        <dbReference type="PROSITE-ProRule" id="PRU00276"/>
    </source>
</evidence>
<proteinExistence type="predicted"/>
<feature type="domain" description="Peptidase M12B" evidence="15">
    <location>
        <begin position="198"/>
        <end position="398"/>
    </location>
</feature>
<keyword evidence="5 11" id="KW-0472">Membrane</keyword>
<dbReference type="GO" id="GO:0046872">
    <property type="term" value="F:metal ion binding"/>
    <property type="evidence" value="ECO:0007669"/>
    <property type="project" value="UniProtKB-KW"/>
</dbReference>
<dbReference type="GO" id="GO:0050839">
    <property type="term" value="F:cell adhesion molecule binding"/>
    <property type="evidence" value="ECO:0007669"/>
    <property type="project" value="TreeGrafter"/>
</dbReference>
<evidence type="ECO:0000256" key="5">
    <source>
        <dbReference type="ARBA" id="ARBA00023136"/>
    </source>
</evidence>
<dbReference type="Gene3D" id="4.10.70.10">
    <property type="entry name" value="Disintegrin domain"/>
    <property type="match status" value="1"/>
</dbReference>
<dbReference type="Gene3D" id="3.40.390.10">
    <property type="entry name" value="Collagenase (Catalytic Domain)"/>
    <property type="match status" value="1"/>
</dbReference>
<evidence type="ECO:0000313" key="16">
    <source>
        <dbReference type="Ensembl" id="ENSLLEP00000032524.1"/>
    </source>
</evidence>
<keyword evidence="12" id="KW-0732">Signal</keyword>
<dbReference type="InterPro" id="IPR000742">
    <property type="entry name" value="EGF"/>
</dbReference>
<dbReference type="InterPro" id="IPR006586">
    <property type="entry name" value="ADAM_Cys-rich"/>
</dbReference>
<dbReference type="GO" id="GO:0022407">
    <property type="term" value="P:regulation of cell-cell adhesion"/>
    <property type="evidence" value="ECO:0007669"/>
    <property type="project" value="TreeGrafter"/>
</dbReference>
<dbReference type="SMART" id="SM00050">
    <property type="entry name" value="DISIN"/>
    <property type="match status" value="1"/>
</dbReference>
<dbReference type="Pfam" id="PF08516">
    <property type="entry name" value="ADAM_CR"/>
    <property type="match status" value="1"/>
</dbReference>
<feature type="transmembrane region" description="Helical" evidence="11">
    <location>
        <begin position="681"/>
        <end position="703"/>
    </location>
</feature>
<dbReference type="AlphaFoldDB" id="A0A8C5Q7D4"/>
<reference evidence="16" key="1">
    <citation type="submission" date="2025-08" db="UniProtKB">
        <authorList>
            <consortium name="Ensembl"/>
        </authorList>
    </citation>
    <scope>IDENTIFICATION</scope>
</reference>
<evidence type="ECO:0000256" key="3">
    <source>
        <dbReference type="ARBA" id="ARBA00022692"/>
    </source>
</evidence>
<dbReference type="CDD" id="cd04269">
    <property type="entry name" value="ZnMc_adamalysin_II_like"/>
    <property type="match status" value="1"/>
</dbReference>
<dbReference type="InterPro" id="IPR018358">
    <property type="entry name" value="Disintegrin_CS"/>
</dbReference>
<reference evidence="16" key="2">
    <citation type="submission" date="2025-09" db="UniProtKB">
        <authorList>
            <consortium name="Ensembl"/>
        </authorList>
    </citation>
    <scope>IDENTIFICATION</scope>
</reference>
<dbReference type="GO" id="GO:0002693">
    <property type="term" value="P:positive regulation of cellular extravasation"/>
    <property type="evidence" value="ECO:0007669"/>
    <property type="project" value="TreeGrafter"/>
</dbReference>
<feature type="compositionally biased region" description="Polar residues" evidence="10">
    <location>
        <begin position="715"/>
        <end position="736"/>
    </location>
</feature>
<feature type="signal peptide" evidence="12">
    <location>
        <begin position="1"/>
        <end position="20"/>
    </location>
</feature>
<evidence type="ECO:0000259" key="15">
    <source>
        <dbReference type="PROSITE" id="PS50215"/>
    </source>
</evidence>
<protein>
    <submittedName>
        <fullName evidence="16">ADAM metallopeptidase domain 8</fullName>
    </submittedName>
</protein>
<evidence type="ECO:0000313" key="17">
    <source>
        <dbReference type="Proteomes" id="UP000694569"/>
    </source>
</evidence>
<dbReference type="PROSITE" id="PS50214">
    <property type="entry name" value="DISINTEGRIN_2"/>
    <property type="match status" value="1"/>
</dbReference>
<feature type="compositionally biased region" description="Pro residues" evidence="10">
    <location>
        <begin position="805"/>
        <end position="816"/>
    </location>
</feature>
<dbReference type="Pfam" id="PF01421">
    <property type="entry name" value="Reprolysin"/>
    <property type="match status" value="1"/>
</dbReference>
<dbReference type="GO" id="GO:0005886">
    <property type="term" value="C:plasma membrane"/>
    <property type="evidence" value="ECO:0007669"/>
    <property type="project" value="UniProtKB-ARBA"/>
</dbReference>
<feature type="compositionally biased region" description="Basic and acidic residues" evidence="10">
    <location>
        <begin position="778"/>
        <end position="788"/>
    </location>
</feature>
<evidence type="ECO:0000256" key="7">
    <source>
        <dbReference type="PROSITE-ProRule" id="PRU00068"/>
    </source>
</evidence>
<dbReference type="GO" id="GO:0006508">
    <property type="term" value="P:proteolysis"/>
    <property type="evidence" value="ECO:0007669"/>
    <property type="project" value="InterPro"/>
</dbReference>
<organism evidence="16 17">
    <name type="scientific">Leptobrachium leishanense</name>
    <name type="common">Leishan spiny toad</name>
    <dbReference type="NCBI Taxonomy" id="445787"/>
    <lineage>
        <taxon>Eukaryota</taxon>
        <taxon>Metazoa</taxon>
        <taxon>Chordata</taxon>
        <taxon>Craniata</taxon>
        <taxon>Vertebrata</taxon>
        <taxon>Euteleostomi</taxon>
        <taxon>Amphibia</taxon>
        <taxon>Batrachia</taxon>
        <taxon>Anura</taxon>
        <taxon>Pelobatoidea</taxon>
        <taxon>Megophryidae</taxon>
        <taxon>Leptobrachium</taxon>
    </lineage>
</organism>
<dbReference type="GO" id="GO:0051044">
    <property type="term" value="P:positive regulation of membrane protein ectodomain proteolysis"/>
    <property type="evidence" value="ECO:0007669"/>
    <property type="project" value="TreeGrafter"/>
</dbReference>
<dbReference type="Proteomes" id="UP000694569">
    <property type="component" value="Unplaced"/>
</dbReference>
<dbReference type="InterPro" id="IPR002870">
    <property type="entry name" value="Peptidase_M12B_N"/>
</dbReference>
<evidence type="ECO:0000259" key="13">
    <source>
        <dbReference type="PROSITE" id="PS50026"/>
    </source>
</evidence>
<dbReference type="FunFam" id="3.40.390.10:FF:000002">
    <property type="entry name" value="Disintegrin and metalloproteinase domain-containing protein 22"/>
    <property type="match status" value="1"/>
</dbReference>
<feature type="chain" id="PRO_5034796144" evidence="12">
    <location>
        <begin position="21"/>
        <end position="875"/>
    </location>
</feature>
<dbReference type="PROSITE" id="PS01186">
    <property type="entry name" value="EGF_2"/>
    <property type="match status" value="1"/>
</dbReference>
<sequence>MRVLAVILALGAALACSGMAHLPHVKTYERVIPQRLHSERMKRDLAQNVYPEHARYALSFGGKNYTLQLEKNRELLSKNYSLTYYLGNGTEVTETWNMQDHCFYHGHLEGENDSSASINTCNGISGFLHVDRQMYLIEPLSGPEEQGVHAVYKHEHLRMKRGVCQGSNITTVYDYGPKVAAMLKPQPWGAVPMHTGTKYVELYLVVDNAEYRKYKDMATLHHRMKEIVNHVDKLYRPLKFRVALIGMEVWTYKDKITVSSTAGNTLDNFLKWRKSDLLRKQRHDNAQLITGIDFDGSTVGLATKLAMCTGDSGGINQDHSANPIGVAATMAHEMGHNLGMSHDEDVPGCRCVETKEHGGCVMAQSVGLVFPKMFSSCSQADLQTFLNDVSPTCLLNTPDTDQLYGGPVCGNQFVEKGEECDCGSLEDCTNPCCNATTCLLKEGAQCAQGECCQQCKIRPVGEMCRRKKEECDLPEYCTGVSAECPEDAYQENGVICRNSNGNSGYCYNGECPSHSQQCKGLWGSEAEVAPDVCFKNNVHGNKHLHCKKTANGYQECKAKDIKCGRLHCVRGKDFPITNKKYVLTLHGGLECKVAEIADAEIALTSDPGMVLSGTKCGMGMVCLEGECRDISVFGEKNCSAKCNNRGVCNQKRQCHCDPGWAPPYCDHKFTEIGGGAETMDLVAGILVAVLLFAVLIVGGIYYYKWRQRNYPQKSTVTVGSRSSGLSNPLFQDNRNPTRPKKDFPSHVIGRPQLIASTSNLEDSRSAFINIIPNEEPEEQPKYNPDSHLRSPVAVPKSPQVTKPRVAPPGPPPPPVKPQVSPVVPQAKGPPNKPLPALKTRPELKQKPLPPVKPSSIAMAQIPLQKVALRPPIQRR</sequence>
<feature type="disulfide bond" evidence="8">
    <location>
        <begin position="638"/>
        <end position="648"/>
    </location>
</feature>
<keyword evidence="4 11" id="KW-1133">Transmembrane helix</keyword>
<dbReference type="FunFam" id="4.10.70.10:FF:000001">
    <property type="entry name" value="Disintegrin and metalloproteinase domain-containing protein 22"/>
    <property type="match status" value="1"/>
</dbReference>
<evidence type="ECO:0000256" key="6">
    <source>
        <dbReference type="ARBA" id="ARBA00023157"/>
    </source>
</evidence>
<dbReference type="GO" id="GO:0004222">
    <property type="term" value="F:metalloendopeptidase activity"/>
    <property type="evidence" value="ECO:0007669"/>
    <property type="project" value="InterPro"/>
</dbReference>
<dbReference type="SUPFAM" id="SSF55486">
    <property type="entry name" value="Metalloproteases ('zincins'), catalytic domain"/>
    <property type="match status" value="1"/>
</dbReference>
<evidence type="ECO:0000256" key="1">
    <source>
        <dbReference type="ARBA" id="ARBA00004479"/>
    </source>
</evidence>
<dbReference type="PANTHER" id="PTHR11905:SF20">
    <property type="entry name" value="DISINTEGRIN AND METALLOPROTEINASE DOMAIN-CONTAINING PROTEIN 8"/>
    <property type="match status" value="1"/>
</dbReference>
<evidence type="ECO:0000259" key="14">
    <source>
        <dbReference type="PROSITE" id="PS50214"/>
    </source>
</evidence>
<keyword evidence="9" id="KW-0479">Metal-binding</keyword>
<keyword evidence="17" id="KW-1185">Reference proteome</keyword>
<comment type="subcellular location">
    <subcellularLocation>
        <location evidence="1">Membrane</location>
        <topology evidence="1">Single-pass type I membrane protein</topology>
    </subcellularLocation>
</comment>
<dbReference type="GeneTree" id="ENSGT00940000158585"/>
<evidence type="ECO:0000256" key="8">
    <source>
        <dbReference type="PROSITE-ProRule" id="PRU00076"/>
    </source>
</evidence>
<dbReference type="InterPro" id="IPR001590">
    <property type="entry name" value="Peptidase_M12B"/>
</dbReference>
<dbReference type="Ensembl" id="ENSLLET00000033780.1">
    <property type="protein sequence ID" value="ENSLLEP00000032524.1"/>
    <property type="gene ID" value="ENSLLEG00000020626.1"/>
</dbReference>
<feature type="region of interest" description="Disordered" evidence="10">
    <location>
        <begin position="774"/>
        <end position="855"/>
    </location>
</feature>
<dbReference type="PROSITE" id="PS50215">
    <property type="entry name" value="ADAM_MEPRO"/>
    <property type="match status" value="1"/>
</dbReference>
<dbReference type="PROSITE" id="PS50026">
    <property type="entry name" value="EGF_3"/>
    <property type="match status" value="1"/>
</dbReference>
<feature type="domain" description="Disintegrin" evidence="14">
    <location>
        <begin position="406"/>
        <end position="492"/>
    </location>
</feature>